<accession>A0A3B6VUS7</accession>
<organism evidence="1 2">
    <name type="scientific">Brachyspira hyodysenteriae ATCC 27164</name>
    <dbReference type="NCBI Taxonomy" id="1266923"/>
    <lineage>
        <taxon>Bacteria</taxon>
        <taxon>Pseudomonadati</taxon>
        <taxon>Spirochaetota</taxon>
        <taxon>Spirochaetia</taxon>
        <taxon>Brachyspirales</taxon>
        <taxon>Brachyspiraceae</taxon>
        <taxon>Brachyspira</taxon>
    </lineage>
</organism>
<dbReference type="AlphaFoldDB" id="A0A3B6VUS7"/>
<dbReference type="OrthoDB" id="308154at2"/>
<dbReference type="KEGG" id="bhd:BHYOB78_12265"/>
<dbReference type="EMBL" id="CP015910">
    <property type="protein sequence ID" value="ANN64606.1"/>
    <property type="molecule type" value="Genomic_DNA"/>
</dbReference>
<dbReference type="RefSeq" id="WP_020063798.1">
    <property type="nucleotide sequence ID" value="NZ_CP015910.2"/>
</dbReference>
<sequence>MIKNNKEKRIISKIFTRLFFTYEKDIVVMDNIKKQSVSFYFTIKNFYANGRSRDFFLIYEKKTKRFILYSRSSKKLYSSNYLNEVLHYIKILQCLGYRLVNKYIKEIKTDD</sequence>
<dbReference type="Proteomes" id="UP000092328">
    <property type="component" value="Chromosome"/>
</dbReference>
<keyword evidence="2" id="KW-1185">Reference proteome</keyword>
<reference evidence="2" key="2">
    <citation type="journal article" date="2017" name="Genome Announc.">
        <title>Correction for Mirajkar et al., Complete Genome Sequence of Brachyspira hyodysenteriae Type Strain B78 (ATCC 27164).</title>
        <authorList>
            <person name="Mirajkar N.S."/>
            <person name="Johnson T.J."/>
            <person name="Gebhart C.J."/>
        </authorList>
    </citation>
    <scope>NUCLEOTIDE SEQUENCE [LARGE SCALE GENOMIC DNA]</scope>
    <source>
        <strain evidence="2">B78</strain>
    </source>
</reference>
<proteinExistence type="predicted"/>
<reference evidence="2" key="1">
    <citation type="journal article" date="2016" name="Genome Announc.">
        <title>Complete Genome Sequence of Brachyspira hyodysenteriae Type Strain B78 (ATCC 27164).</title>
        <authorList>
            <person name="Mirajkar N.S."/>
            <person name="Johnson T.J."/>
            <person name="Gebhart C.J."/>
        </authorList>
    </citation>
    <scope>NUCLEOTIDE SEQUENCE [LARGE SCALE GENOMIC DNA]</scope>
    <source>
        <strain evidence="2">B78</strain>
    </source>
</reference>
<protein>
    <submittedName>
        <fullName evidence="1">Uncharacterized protein</fullName>
    </submittedName>
</protein>
<name>A0A3B6VUS7_BRAHO</name>
<gene>
    <name evidence="1" type="ORF">BHYOB78_12265</name>
</gene>
<evidence type="ECO:0000313" key="2">
    <source>
        <dbReference type="Proteomes" id="UP000092328"/>
    </source>
</evidence>
<evidence type="ECO:0000313" key="1">
    <source>
        <dbReference type="EMBL" id="ANN64606.1"/>
    </source>
</evidence>